<gene>
    <name evidence="2" type="ORF">ACFOZ8_00015</name>
</gene>
<accession>A0ABV8JUG3</accession>
<keyword evidence="1" id="KW-0812">Transmembrane</keyword>
<feature type="transmembrane region" description="Helical" evidence="1">
    <location>
        <begin position="133"/>
        <end position="154"/>
    </location>
</feature>
<reference evidence="3" key="1">
    <citation type="journal article" date="2019" name="Int. J. Syst. Evol. Microbiol.">
        <title>The Global Catalogue of Microorganisms (GCM) 10K type strain sequencing project: providing services to taxonomists for standard genome sequencing and annotation.</title>
        <authorList>
            <consortium name="The Broad Institute Genomics Platform"/>
            <consortium name="The Broad Institute Genome Sequencing Center for Infectious Disease"/>
            <person name="Wu L."/>
            <person name="Ma J."/>
        </authorList>
    </citation>
    <scope>NUCLEOTIDE SEQUENCE [LARGE SCALE GENOMIC DNA]</scope>
    <source>
        <strain evidence="3">IBRC-M 10987</strain>
    </source>
</reference>
<sequence>MSELAIDRTILISIDIIIALALIWLTPKDKLREATIIFLFKQTMTWSFGLLVVEWGLIEYPVREFVRANATSFSFEYFIYPSLCVIFNLRYPTRSARWKRWAWILAFPTAMTILEVMIERNTELIRFVHWNGYYTWITLLLTYLMSRTYFVWMYRHSGKGYSW</sequence>
<evidence type="ECO:0000313" key="2">
    <source>
        <dbReference type="EMBL" id="MFC4098039.1"/>
    </source>
</evidence>
<dbReference type="NCBIfam" id="NF041644">
    <property type="entry name" value="CBO0543_fam"/>
    <property type="match status" value="1"/>
</dbReference>
<dbReference type="RefSeq" id="WP_377716400.1">
    <property type="nucleotide sequence ID" value="NZ_JBHSAM010000001.1"/>
</dbReference>
<feature type="transmembrane region" description="Helical" evidence="1">
    <location>
        <begin position="6"/>
        <end position="26"/>
    </location>
</feature>
<protein>
    <submittedName>
        <fullName evidence="2">CBO0543 family protein</fullName>
    </submittedName>
</protein>
<dbReference type="EMBL" id="JBHSAM010000001">
    <property type="protein sequence ID" value="MFC4098039.1"/>
    <property type="molecule type" value="Genomic_DNA"/>
</dbReference>
<dbReference type="InterPro" id="IPR048147">
    <property type="entry name" value="CBO0543-like"/>
</dbReference>
<comment type="caution">
    <text evidence="2">The sequence shown here is derived from an EMBL/GenBank/DDBJ whole genome shotgun (WGS) entry which is preliminary data.</text>
</comment>
<proteinExistence type="predicted"/>
<name>A0ABV8JUG3_9BACL</name>
<dbReference type="Proteomes" id="UP001595715">
    <property type="component" value="Unassembled WGS sequence"/>
</dbReference>
<keyword evidence="3" id="KW-1185">Reference proteome</keyword>
<feature type="transmembrane region" description="Helical" evidence="1">
    <location>
        <begin position="38"/>
        <end position="58"/>
    </location>
</feature>
<feature type="transmembrane region" description="Helical" evidence="1">
    <location>
        <begin position="101"/>
        <end position="118"/>
    </location>
</feature>
<keyword evidence="1" id="KW-0472">Membrane</keyword>
<evidence type="ECO:0000256" key="1">
    <source>
        <dbReference type="SAM" id="Phobius"/>
    </source>
</evidence>
<feature type="transmembrane region" description="Helical" evidence="1">
    <location>
        <begin position="70"/>
        <end position="89"/>
    </location>
</feature>
<organism evidence="2 3">
    <name type="scientific">Paenibacillus xanthanilyticus</name>
    <dbReference type="NCBI Taxonomy" id="1783531"/>
    <lineage>
        <taxon>Bacteria</taxon>
        <taxon>Bacillati</taxon>
        <taxon>Bacillota</taxon>
        <taxon>Bacilli</taxon>
        <taxon>Bacillales</taxon>
        <taxon>Paenibacillaceae</taxon>
        <taxon>Paenibacillus</taxon>
    </lineage>
</organism>
<evidence type="ECO:0000313" key="3">
    <source>
        <dbReference type="Proteomes" id="UP001595715"/>
    </source>
</evidence>
<keyword evidence="1" id="KW-1133">Transmembrane helix</keyword>